<proteinExistence type="predicted"/>
<comment type="cofactor">
    <cofactor evidence="11">
        <name>heme c</name>
        <dbReference type="ChEBI" id="CHEBI:61717"/>
    </cofactor>
    <text evidence="11">Binds 3 heme c groups covalently per subunit.</text>
</comment>
<feature type="binding site" description="covalent" evidence="11">
    <location>
        <position position="43"/>
    </location>
    <ligand>
        <name>heme c</name>
        <dbReference type="ChEBI" id="CHEBI:61717"/>
        <label>1</label>
    </ligand>
</feature>
<keyword evidence="9 12" id="KW-0408">Iron</keyword>
<evidence type="ECO:0000256" key="1">
    <source>
        <dbReference type="ARBA" id="ARBA00004236"/>
    </source>
</evidence>
<keyword evidence="4 11" id="KW-0349">Heme</keyword>
<name>A0A1I1RPL1_PSEOC</name>
<dbReference type="InterPro" id="IPR051459">
    <property type="entry name" value="Cytochrome_c-type_DH"/>
</dbReference>
<dbReference type="SUPFAM" id="SSF46626">
    <property type="entry name" value="Cytochrome c"/>
    <property type="match status" value="3"/>
</dbReference>
<dbReference type="PROSITE" id="PS51007">
    <property type="entry name" value="CYTC"/>
    <property type="match status" value="3"/>
</dbReference>
<keyword evidence="3" id="KW-1003">Cell membrane</keyword>
<evidence type="ECO:0000256" key="10">
    <source>
        <dbReference type="ARBA" id="ARBA00023136"/>
    </source>
</evidence>
<evidence type="ECO:0000256" key="11">
    <source>
        <dbReference type="PIRSR" id="PIRSR000018-50"/>
    </source>
</evidence>
<feature type="binding site" description="axial binding residue" evidence="12">
    <location>
        <position position="193"/>
    </location>
    <ligand>
        <name>heme c</name>
        <dbReference type="ChEBI" id="CHEBI:61717"/>
        <label>2</label>
    </ligand>
    <ligandPart>
        <name>Fe</name>
        <dbReference type="ChEBI" id="CHEBI:18248"/>
    </ligandPart>
</feature>
<dbReference type="PRINTS" id="PR00605">
    <property type="entry name" value="CYTCHROMECIC"/>
</dbReference>
<evidence type="ECO:0000313" key="16">
    <source>
        <dbReference type="Proteomes" id="UP000243950"/>
    </source>
</evidence>
<dbReference type="GO" id="GO:0016614">
    <property type="term" value="F:oxidoreductase activity, acting on CH-OH group of donors"/>
    <property type="evidence" value="ECO:0007669"/>
    <property type="project" value="InterPro"/>
</dbReference>
<evidence type="ECO:0000256" key="9">
    <source>
        <dbReference type="ARBA" id="ARBA00023004"/>
    </source>
</evidence>
<feature type="binding site" description="covalent" evidence="11">
    <location>
        <position position="312"/>
    </location>
    <ligand>
        <name>heme c</name>
        <dbReference type="ChEBI" id="CHEBI:61717"/>
        <label>3</label>
    </ligand>
</feature>
<dbReference type="GO" id="GO:0020037">
    <property type="term" value="F:heme binding"/>
    <property type="evidence" value="ECO:0007669"/>
    <property type="project" value="InterPro"/>
</dbReference>
<dbReference type="GO" id="GO:0009055">
    <property type="term" value="F:electron transfer activity"/>
    <property type="evidence" value="ECO:0007669"/>
    <property type="project" value="InterPro"/>
</dbReference>
<evidence type="ECO:0000256" key="3">
    <source>
        <dbReference type="ARBA" id="ARBA00022475"/>
    </source>
</evidence>
<dbReference type="InterPro" id="IPR036909">
    <property type="entry name" value="Cyt_c-like_dom_sf"/>
</dbReference>
<keyword evidence="5 12" id="KW-0479">Metal-binding</keyword>
<evidence type="ECO:0000256" key="2">
    <source>
        <dbReference type="ARBA" id="ARBA00022448"/>
    </source>
</evidence>
<feature type="chain" id="PRO_5017264532" evidence="13">
    <location>
        <begin position="22"/>
        <end position="408"/>
    </location>
</feature>
<dbReference type="GO" id="GO:0005886">
    <property type="term" value="C:plasma membrane"/>
    <property type="evidence" value="ECO:0007669"/>
    <property type="project" value="UniProtKB-SubCell"/>
</dbReference>
<organism evidence="15 16">
    <name type="scientific">Pseudomonas straminea</name>
    <dbReference type="NCBI Taxonomy" id="47882"/>
    <lineage>
        <taxon>Bacteria</taxon>
        <taxon>Pseudomonadati</taxon>
        <taxon>Pseudomonadota</taxon>
        <taxon>Gammaproteobacteria</taxon>
        <taxon>Pseudomonadales</taxon>
        <taxon>Pseudomonadaceae</taxon>
        <taxon>Phytopseudomonas</taxon>
    </lineage>
</organism>
<dbReference type="AlphaFoldDB" id="A0A1I1RPL1"/>
<feature type="binding site" description="covalent" evidence="11">
    <location>
        <position position="46"/>
    </location>
    <ligand>
        <name>heme c</name>
        <dbReference type="ChEBI" id="CHEBI:61717"/>
        <label>1</label>
    </ligand>
</feature>
<protein>
    <submittedName>
        <fullName evidence="15">Cytochrome c, mono-and diheme variants</fullName>
    </submittedName>
</protein>
<evidence type="ECO:0000256" key="12">
    <source>
        <dbReference type="PIRSR" id="PIRSR000018-51"/>
    </source>
</evidence>
<dbReference type="Pfam" id="PF00034">
    <property type="entry name" value="Cytochrom_C"/>
    <property type="match status" value="2"/>
</dbReference>
<feature type="binding site" description="axial binding residue" evidence="12">
    <location>
        <position position="47"/>
    </location>
    <ligand>
        <name>heme c</name>
        <dbReference type="ChEBI" id="CHEBI:61717"/>
        <label>1</label>
    </ligand>
    <ligandPart>
        <name>Fe</name>
        <dbReference type="ChEBI" id="CHEBI:18248"/>
    </ligandPart>
</feature>
<comment type="subcellular location">
    <subcellularLocation>
        <location evidence="1">Cell membrane</location>
    </subcellularLocation>
</comment>
<evidence type="ECO:0000256" key="13">
    <source>
        <dbReference type="SAM" id="SignalP"/>
    </source>
</evidence>
<evidence type="ECO:0000256" key="6">
    <source>
        <dbReference type="ARBA" id="ARBA00022729"/>
    </source>
</evidence>
<evidence type="ECO:0000259" key="14">
    <source>
        <dbReference type="PROSITE" id="PS51007"/>
    </source>
</evidence>
<keyword evidence="2" id="KW-0813">Transport</keyword>
<keyword evidence="6 13" id="KW-0732">Signal</keyword>
<dbReference type="InterPro" id="IPR009056">
    <property type="entry name" value="Cyt_c-like_dom"/>
</dbReference>
<dbReference type="PANTHER" id="PTHR35008:SF8">
    <property type="entry name" value="ALCOHOL DEHYDROGENASE CYTOCHROME C SUBUNIT"/>
    <property type="match status" value="1"/>
</dbReference>
<keyword evidence="16" id="KW-1185">Reference proteome</keyword>
<dbReference type="PIRSF" id="PIRSF000018">
    <property type="entry name" value="Mb_ADH_cyt_c"/>
    <property type="match status" value="1"/>
</dbReference>
<evidence type="ECO:0000256" key="8">
    <source>
        <dbReference type="ARBA" id="ARBA00022982"/>
    </source>
</evidence>
<feature type="signal peptide" evidence="13">
    <location>
        <begin position="1"/>
        <end position="21"/>
    </location>
</feature>
<dbReference type="RefSeq" id="WP_093500117.1">
    <property type="nucleotide sequence ID" value="NZ_BSSG01000001.1"/>
</dbReference>
<evidence type="ECO:0000256" key="4">
    <source>
        <dbReference type="ARBA" id="ARBA00022617"/>
    </source>
</evidence>
<feature type="domain" description="Cytochrome c" evidence="14">
    <location>
        <begin position="296"/>
        <end position="386"/>
    </location>
</feature>
<feature type="binding site" description="covalent" evidence="11">
    <location>
        <position position="189"/>
    </location>
    <ligand>
        <name>heme c</name>
        <dbReference type="ChEBI" id="CHEBI:61717"/>
        <label>2</label>
    </ligand>
</feature>
<keyword evidence="8" id="KW-0249">Electron transport</keyword>
<keyword evidence="10" id="KW-0472">Membrane</keyword>
<feature type="binding site" description="covalent" evidence="11">
    <location>
        <position position="309"/>
    </location>
    <ligand>
        <name>heme c</name>
        <dbReference type="ChEBI" id="CHEBI:61717"/>
        <label>3</label>
    </ligand>
</feature>
<dbReference type="InterPro" id="IPR008168">
    <property type="entry name" value="Cyt_C_IC"/>
</dbReference>
<dbReference type="GO" id="GO:0005506">
    <property type="term" value="F:iron ion binding"/>
    <property type="evidence" value="ECO:0007669"/>
    <property type="project" value="InterPro"/>
</dbReference>
<dbReference type="EMBL" id="FOMO01000001">
    <property type="protein sequence ID" value="SFD33503.1"/>
    <property type="molecule type" value="Genomic_DNA"/>
</dbReference>
<reference evidence="16" key="1">
    <citation type="submission" date="2016-10" db="EMBL/GenBank/DDBJ databases">
        <authorList>
            <person name="Varghese N."/>
            <person name="Submissions S."/>
        </authorList>
    </citation>
    <scope>NUCLEOTIDE SEQUENCE [LARGE SCALE GENOMIC DNA]</scope>
    <source>
        <strain evidence="16">JCM 2783</strain>
    </source>
</reference>
<dbReference type="Proteomes" id="UP000243950">
    <property type="component" value="Unassembled WGS sequence"/>
</dbReference>
<dbReference type="Gene3D" id="1.10.760.10">
    <property type="entry name" value="Cytochrome c-like domain"/>
    <property type="match status" value="3"/>
</dbReference>
<keyword evidence="7" id="KW-0677">Repeat</keyword>
<gene>
    <name evidence="15" type="ORF">SAMN05216372_101201</name>
</gene>
<evidence type="ECO:0000256" key="7">
    <source>
        <dbReference type="ARBA" id="ARBA00022737"/>
    </source>
</evidence>
<feature type="binding site" description="axial binding residue" evidence="12">
    <location>
        <position position="313"/>
    </location>
    <ligand>
        <name>heme c</name>
        <dbReference type="ChEBI" id="CHEBI:61717"/>
        <label>3</label>
    </ligand>
    <ligandPart>
        <name>Fe</name>
        <dbReference type="ChEBI" id="CHEBI:18248"/>
    </ligandPart>
</feature>
<evidence type="ECO:0000256" key="5">
    <source>
        <dbReference type="ARBA" id="ARBA00022723"/>
    </source>
</evidence>
<dbReference type="PANTHER" id="PTHR35008">
    <property type="entry name" value="BLL4482 PROTEIN-RELATED"/>
    <property type="match status" value="1"/>
</dbReference>
<feature type="binding site" description="covalent" evidence="11">
    <location>
        <position position="192"/>
    </location>
    <ligand>
        <name>heme c</name>
        <dbReference type="ChEBI" id="CHEBI:61717"/>
        <label>2</label>
    </ligand>
</feature>
<feature type="domain" description="Cytochrome c" evidence="14">
    <location>
        <begin position="29"/>
        <end position="132"/>
    </location>
</feature>
<dbReference type="InterPro" id="IPR014353">
    <property type="entry name" value="Membr-bd_ADH_cyt_c"/>
</dbReference>
<evidence type="ECO:0000313" key="15">
    <source>
        <dbReference type="EMBL" id="SFD33503.1"/>
    </source>
</evidence>
<feature type="domain" description="Cytochrome c" evidence="14">
    <location>
        <begin position="174"/>
        <end position="282"/>
    </location>
</feature>
<sequence length="408" mass="44232">MKTLLSVSFALLTAASAGAHALGGQDAYELVEKGRYISTLGDCTACHTIPGKPLFSGGVAIDTPFGKLLGANITPDQETGIGRWSFEEFEASMARGHRRDGKQLYPAMPYSAYTKVTRADNQALWAYLRTIEPVHNKVETNQLPFPFSLRMNMKVWNWMNFEQGEFKPKADKNAEWNRGAYLVQGLGHCGSCHTPKNLLGGDKNDEFLQGGVLQGWMAPNITGAAHVGLGDWSEADIVQYLKTGANRFDIASGPMAEAVEHSTQHWRDEDLMAVAVYLKDLDHEHDKPKALAADDPVMRAGSAIYADRCSGCHTPNGDGIATLFPKLANAPLVNAQDAASMIRVVLAGNRAVSTDAAPTGPAMPAFAWNLSDENVADVLTYIRNSWGNAAAPISADEVRKQREALQSE</sequence>
<accession>A0A1I1RPL1</accession>